<dbReference type="SUPFAM" id="SSF100950">
    <property type="entry name" value="NagB/RpiA/CoA transferase-like"/>
    <property type="match status" value="1"/>
</dbReference>
<reference evidence="3 4" key="1">
    <citation type="submission" date="2022-05" db="EMBL/GenBank/DDBJ databases">
        <title>Description of the Bartonella bilalgolemii sp. nov. Isolated from Apodemus uralensis (Pallas 1811).</title>
        <authorList>
            <person name="Zgheib R."/>
            <person name="Celebi B."/>
        </authorList>
    </citation>
    <scope>NUCLEOTIDE SEQUENCE [LARGE SCALE GENOMIC DNA]</scope>
    <source>
        <strain evidence="3 4">G70</strain>
    </source>
</reference>
<dbReference type="NCBIfam" id="TIGR00021">
    <property type="entry name" value="rpiA"/>
    <property type="match status" value="1"/>
</dbReference>
<dbReference type="NCBIfam" id="NF001924">
    <property type="entry name" value="PRK00702.1"/>
    <property type="match status" value="1"/>
</dbReference>
<comment type="catalytic activity">
    <reaction evidence="2">
        <text>aldehydo-D-ribose 5-phosphate = D-ribulose 5-phosphate</text>
        <dbReference type="Rhea" id="RHEA:14657"/>
        <dbReference type="ChEBI" id="CHEBI:58121"/>
        <dbReference type="ChEBI" id="CHEBI:58273"/>
        <dbReference type="EC" id="5.3.1.6"/>
    </reaction>
</comment>
<dbReference type="CDD" id="cd01398">
    <property type="entry name" value="RPI_A"/>
    <property type="match status" value="1"/>
</dbReference>
<dbReference type="Gene3D" id="3.40.50.1360">
    <property type="match status" value="1"/>
</dbReference>
<evidence type="ECO:0000313" key="3">
    <source>
        <dbReference type="EMBL" id="MCL6229629.1"/>
    </source>
</evidence>
<feature type="active site" description="Proton acceptor" evidence="2">
    <location>
        <position position="105"/>
    </location>
</feature>
<comment type="caution">
    <text evidence="3">The sequence shown here is derived from an EMBL/GenBank/DDBJ whole genome shotgun (WGS) entry which is preliminary data.</text>
</comment>
<evidence type="ECO:0000313" key="4">
    <source>
        <dbReference type="Proteomes" id="UP001523003"/>
    </source>
</evidence>
<dbReference type="GO" id="GO:0004751">
    <property type="term" value="F:ribose-5-phosphate isomerase activity"/>
    <property type="evidence" value="ECO:0007669"/>
    <property type="project" value="UniProtKB-EC"/>
</dbReference>
<dbReference type="PANTHER" id="PTHR43748">
    <property type="entry name" value="RIBOSE-5-PHOSPHATE ISOMERASE 3, CHLOROPLASTIC-RELATED"/>
    <property type="match status" value="1"/>
</dbReference>
<dbReference type="Proteomes" id="UP001523003">
    <property type="component" value="Unassembled WGS sequence"/>
</dbReference>
<comment type="similarity">
    <text evidence="2">Belongs to the ribose 5-phosphate isomerase family.</text>
</comment>
<dbReference type="HAMAP" id="MF_00170">
    <property type="entry name" value="Rib_5P_isom_A"/>
    <property type="match status" value="1"/>
</dbReference>
<dbReference type="InterPro" id="IPR020672">
    <property type="entry name" value="Ribose5P_isomerase_typA_subgr"/>
</dbReference>
<dbReference type="InterPro" id="IPR037171">
    <property type="entry name" value="NagB/RpiA_transferase-like"/>
</dbReference>
<comment type="function">
    <text evidence="2">Catalyzes the reversible conversion of ribose-5-phosphate to ribulose 5-phosphate.</text>
</comment>
<dbReference type="InterPro" id="IPR050262">
    <property type="entry name" value="Ribose-5P_isomerase"/>
</dbReference>
<feature type="binding site" evidence="2">
    <location>
        <begin position="28"/>
        <end position="31"/>
    </location>
    <ligand>
        <name>substrate</name>
    </ligand>
</feature>
<evidence type="ECO:0000256" key="2">
    <source>
        <dbReference type="HAMAP-Rule" id="MF_00170"/>
    </source>
</evidence>
<gene>
    <name evidence="2 3" type="primary">rpiA</name>
    <name evidence="3" type="ORF">M4Z11_03260</name>
</gene>
<dbReference type="RefSeq" id="WP_249676190.1">
    <property type="nucleotide sequence ID" value="NZ_JAMCOF010000004.1"/>
</dbReference>
<keyword evidence="4" id="KW-1185">Reference proteome</keyword>
<keyword evidence="1 2" id="KW-0413">Isomerase</keyword>
<dbReference type="SUPFAM" id="SSF75445">
    <property type="entry name" value="D-ribose-5-phosphate isomerase (RpiA), lid domain"/>
    <property type="match status" value="1"/>
</dbReference>
<dbReference type="EC" id="5.3.1.6" evidence="2"/>
<dbReference type="EMBL" id="JAMCOF010000004">
    <property type="protein sequence ID" value="MCL6229629.1"/>
    <property type="molecule type" value="Genomic_DNA"/>
</dbReference>
<dbReference type="InterPro" id="IPR004788">
    <property type="entry name" value="Ribose5P_isomerase_type_A"/>
</dbReference>
<comment type="subunit">
    <text evidence="2">Homodimer.</text>
</comment>
<feature type="binding site" evidence="2">
    <location>
        <position position="123"/>
    </location>
    <ligand>
        <name>substrate</name>
    </ligand>
</feature>
<proteinExistence type="inferred from homology"/>
<evidence type="ECO:0000256" key="1">
    <source>
        <dbReference type="ARBA" id="ARBA00023235"/>
    </source>
</evidence>
<feature type="binding site" evidence="2">
    <location>
        <begin position="96"/>
        <end position="99"/>
    </location>
    <ligand>
        <name>substrate</name>
    </ligand>
</feature>
<name>A0ABT0P8G2_9HYPH</name>
<dbReference type="Pfam" id="PF06026">
    <property type="entry name" value="Rib_5-P_isom_A"/>
    <property type="match status" value="1"/>
</dbReference>
<sequence length="234" mass="25182">MEIQKLKKIAAAKALEFVQNNMHLGIGTGSTINEFIRLLGERIADGLRITGVATSYHSEQLCRQFGVPITTLDKVSKLDLCIDGADEIDPKMTLIKGRGGALLHEKIVASVSDEMLIIADETKMVKTLGACGVPIEVNPFGMNATCKAIEKVVNDLGLSGEIRLRMNGDIPFETDGGHFIFDAFLGFILNPKVLSDALLRVPGVVEHGLFLGFASRAIIAMADSTIKVLESSSN</sequence>
<dbReference type="PANTHER" id="PTHR43748:SF3">
    <property type="entry name" value="RIBOSE-5-PHOSPHATE ISOMERASE 3, CHLOROPLASTIC-RELATED"/>
    <property type="match status" value="1"/>
</dbReference>
<protein>
    <recommendedName>
        <fullName evidence="2">Ribose-5-phosphate isomerase A</fullName>
        <ecNumber evidence="2">5.3.1.6</ecNumber>
    </recommendedName>
    <alternativeName>
        <fullName evidence="2">Phosphoriboisomerase A</fullName>
        <shortName evidence="2">PRI</shortName>
    </alternativeName>
</protein>
<comment type="pathway">
    <text evidence="2">Carbohydrate degradation; pentose phosphate pathway; D-ribose 5-phosphate from D-ribulose 5-phosphate (non-oxidative stage): step 1/1.</text>
</comment>
<organism evidence="3 4">
    <name type="scientific">Bartonella bilalgolemii</name>
    <dbReference type="NCBI Taxonomy" id="2942911"/>
    <lineage>
        <taxon>Bacteria</taxon>
        <taxon>Pseudomonadati</taxon>
        <taxon>Pseudomonadota</taxon>
        <taxon>Alphaproteobacteria</taxon>
        <taxon>Hyphomicrobiales</taxon>
        <taxon>Bartonellaceae</taxon>
        <taxon>Bartonella</taxon>
    </lineage>
</organism>
<feature type="binding site" evidence="2">
    <location>
        <begin position="83"/>
        <end position="86"/>
    </location>
    <ligand>
        <name>substrate</name>
    </ligand>
</feature>
<accession>A0ABT0P8G2</accession>
<dbReference type="Gene3D" id="3.30.70.260">
    <property type="match status" value="1"/>
</dbReference>